<evidence type="ECO:0000256" key="6">
    <source>
        <dbReference type="ARBA" id="ARBA00023136"/>
    </source>
</evidence>
<feature type="signal peptide" evidence="8">
    <location>
        <begin position="1"/>
        <end position="22"/>
    </location>
</feature>
<dbReference type="SUPFAM" id="SSF56954">
    <property type="entry name" value="Outer membrane efflux proteins (OEP)"/>
    <property type="match status" value="1"/>
</dbReference>
<dbReference type="GO" id="GO:1990281">
    <property type="term" value="C:efflux pump complex"/>
    <property type="evidence" value="ECO:0007669"/>
    <property type="project" value="TreeGrafter"/>
</dbReference>
<keyword evidence="5" id="KW-0812">Transmembrane</keyword>
<dbReference type="GO" id="GO:0015288">
    <property type="term" value="F:porin activity"/>
    <property type="evidence" value="ECO:0007669"/>
    <property type="project" value="TreeGrafter"/>
</dbReference>
<evidence type="ECO:0000256" key="4">
    <source>
        <dbReference type="ARBA" id="ARBA00022452"/>
    </source>
</evidence>
<dbReference type="PATRIC" id="fig|378806.16.peg.749"/>
<protein>
    <submittedName>
        <fullName evidence="9">Outer membrane efflux protein</fullName>
    </submittedName>
</protein>
<dbReference type="AlphaFoldDB" id="Q08ND6"/>
<gene>
    <name evidence="9" type="ORF">STIAU_6386</name>
</gene>
<keyword evidence="3" id="KW-0813">Transport</keyword>
<evidence type="ECO:0000256" key="8">
    <source>
        <dbReference type="SAM" id="SignalP"/>
    </source>
</evidence>
<organism evidence="9 10">
    <name type="scientific">Stigmatella aurantiaca (strain DW4/3-1)</name>
    <dbReference type="NCBI Taxonomy" id="378806"/>
    <lineage>
        <taxon>Bacteria</taxon>
        <taxon>Pseudomonadati</taxon>
        <taxon>Myxococcota</taxon>
        <taxon>Myxococcia</taxon>
        <taxon>Myxococcales</taxon>
        <taxon>Cystobacterineae</taxon>
        <taxon>Archangiaceae</taxon>
        <taxon>Stigmatella</taxon>
    </lineage>
</organism>
<feature type="chain" id="PRO_5004166800" evidence="8">
    <location>
        <begin position="23"/>
        <end position="466"/>
    </location>
</feature>
<dbReference type="Pfam" id="PF02321">
    <property type="entry name" value="OEP"/>
    <property type="match status" value="2"/>
</dbReference>
<dbReference type="PANTHER" id="PTHR30026:SF20">
    <property type="entry name" value="OUTER MEMBRANE PROTEIN TOLC"/>
    <property type="match status" value="1"/>
</dbReference>
<comment type="similarity">
    <text evidence="2">Belongs to the outer membrane factor (OMF) (TC 1.B.17) family.</text>
</comment>
<keyword evidence="4" id="KW-1134">Transmembrane beta strand</keyword>
<evidence type="ECO:0000256" key="2">
    <source>
        <dbReference type="ARBA" id="ARBA00007613"/>
    </source>
</evidence>
<name>Q08ND6_STIAD</name>
<keyword evidence="8" id="KW-0732">Signal</keyword>
<keyword evidence="6" id="KW-0472">Membrane</keyword>
<comment type="caution">
    <text evidence="9">The sequence shown here is derived from an EMBL/GenBank/DDBJ whole genome shotgun (WGS) entry which is preliminary data.</text>
</comment>
<comment type="subcellular location">
    <subcellularLocation>
        <location evidence="1">Cell outer membrane</location>
    </subcellularLocation>
</comment>
<keyword evidence="7" id="KW-0998">Cell outer membrane</keyword>
<evidence type="ECO:0000313" key="10">
    <source>
        <dbReference type="Proteomes" id="UP000032702"/>
    </source>
</evidence>
<evidence type="ECO:0000256" key="1">
    <source>
        <dbReference type="ARBA" id="ARBA00004442"/>
    </source>
</evidence>
<evidence type="ECO:0000313" key="9">
    <source>
        <dbReference type="EMBL" id="EAU61994.1"/>
    </source>
</evidence>
<dbReference type="GO" id="GO:0015562">
    <property type="term" value="F:efflux transmembrane transporter activity"/>
    <property type="evidence" value="ECO:0007669"/>
    <property type="project" value="InterPro"/>
</dbReference>
<evidence type="ECO:0000256" key="5">
    <source>
        <dbReference type="ARBA" id="ARBA00022692"/>
    </source>
</evidence>
<dbReference type="GO" id="GO:0009279">
    <property type="term" value="C:cell outer membrane"/>
    <property type="evidence" value="ECO:0007669"/>
    <property type="project" value="UniProtKB-SubCell"/>
</dbReference>
<dbReference type="Proteomes" id="UP000032702">
    <property type="component" value="Unassembled WGS sequence"/>
</dbReference>
<dbReference type="InterPro" id="IPR051906">
    <property type="entry name" value="TolC-like"/>
</dbReference>
<dbReference type="Gene3D" id="1.20.1600.10">
    <property type="entry name" value="Outer membrane efflux proteins (OEP)"/>
    <property type="match status" value="1"/>
</dbReference>
<dbReference type="PANTHER" id="PTHR30026">
    <property type="entry name" value="OUTER MEMBRANE PROTEIN TOLC"/>
    <property type="match status" value="1"/>
</dbReference>
<reference evidence="9 10" key="1">
    <citation type="submission" date="2006-04" db="EMBL/GenBank/DDBJ databases">
        <authorList>
            <person name="Nierman W.C."/>
        </authorList>
    </citation>
    <scope>NUCLEOTIDE SEQUENCE [LARGE SCALE GENOMIC DNA]</scope>
    <source>
        <strain evidence="9 10">DW4/3-1</strain>
    </source>
</reference>
<dbReference type="EMBL" id="AAMD01000289">
    <property type="protein sequence ID" value="EAU61994.1"/>
    <property type="molecule type" value="Genomic_DNA"/>
</dbReference>
<accession>Q08ND6</accession>
<dbReference type="InterPro" id="IPR003423">
    <property type="entry name" value="OMP_efflux"/>
</dbReference>
<proteinExistence type="inferred from homology"/>
<evidence type="ECO:0000256" key="3">
    <source>
        <dbReference type="ARBA" id="ARBA00022448"/>
    </source>
</evidence>
<evidence type="ECO:0000256" key="7">
    <source>
        <dbReference type="ARBA" id="ARBA00023237"/>
    </source>
</evidence>
<sequence length="466" mass="49788">MYFRFFPFFWCLGVGVPSVVLADPAEPPAVPAPFQPQIDDPMLVPAPPAARQVSSWDEALGMLRERSSDLRIAQTNVQRAGALWRQALSALLPNARLTGGIGHDLLNPDVPVLASSGSPVVGQVDGEKSPTAPLVSGTASLTQSLVNVSAWRALSAAGASEEGAKSNLQDVQRRLTLGLAQALVATVAAERTAELNRVGLRQALERAALTQRSFELGAGTQLDVVRVRQDVEVARASLISGDEQLRRAREALGLTLGLPEAVGVKTSFQLQGLVEQTRAECAPLKALSERPDLAAARSQVEAARDSKRQASAGYLPTLGLTSNLLAYTTDPGFGTVPTWSISAILSVPIWEGGLREGLVRERAALEAQASETLLRTGREAEVEVARARRSVEVSETLVKTAASAQELAERTDQLTRRAFEVGRGSSLELVQSGAALRQAQLALALREFELVQARLSAFLTEARCDW</sequence>